<accession>A0AAU9QGU2</accession>
<comment type="caution">
    <text evidence="1">The sequence shown here is derived from an EMBL/GenBank/DDBJ whole genome shotgun (WGS) entry which is preliminary data.</text>
</comment>
<dbReference type="EMBL" id="CAKMUD010000035">
    <property type="protein sequence ID" value="CAH1574800.1"/>
    <property type="molecule type" value="Genomic_DNA"/>
</dbReference>
<gene>
    <name evidence="1" type="ORF">THF1A12_130031</name>
</gene>
<organism evidence="1 2">
    <name type="scientific">Vibrio jasicida</name>
    <dbReference type="NCBI Taxonomy" id="766224"/>
    <lineage>
        <taxon>Bacteria</taxon>
        <taxon>Pseudomonadati</taxon>
        <taxon>Pseudomonadota</taxon>
        <taxon>Gammaproteobacteria</taxon>
        <taxon>Vibrionales</taxon>
        <taxon>Vibrionaceae</taxon>
        <taxon>Vibrio</taxon>
    </lineage>
</organism>
<evidence type="ECO:0000313" key="2">
    <source>
        <dbReference type="Proteomes" id="UP001295462"/>
    </source>
</evidence>
<dbReference type="AlphaFoldDB" id="A0AAU9QGU2"/>
<sequence>MKLMTFRSGQKCDLPLVFAPLSIRLGIIPSQGSHTQIPEVTHAAIPEKFVGSNANFGSSSIHRDHFVYCIVDHAKQSRSRARIGCF</sequence>
<dbReference type="Proteomes" id="UP001295462">
    <property type="component" value="Unassembled WGS sequence"/>
</dbReference>
<protein>
    <submittedName>
        <fullName evidence="1">Uncharacterized protein</fullName>
    </submittedName>
</protein>
<reference evidence="1" key="1">
    <citation type="submission" date="2022-01" db="EMBL/GenBank/DDBJ databases">
        <authorList>
            <person name="Lagorce A."/>
        </authorList>
    </citation>
    <scope>NUCLEOTIDE SEQUENCE</scope>
    <source>
        <strain evidence="1">Th15_F1_A12</strain>
    </source>
</reference>
<evidence type="ECO:0000313" key="1">
    <source>
        <dbReference type="EMBL" id="CAH1574800.1"/>
    </source>
</evidence>
<proteinExistence type="predicted"/>
<name>A0AAU9QGU2_9VIBR</name>